<feature type="region of interest" description="Disordered" evidence="1">
    <location>
        <begin position="14"/>
        <end position="102"/>
    </location>
</feature>
<gene>
    <name evidence="2" type="ORF">FOZ62_003960</name>
</gene>
<feature type="compositionally biased region" description="Acidic residues" evidence="1">
    <location>
        <begin position="23"/>
        <end position="46"/>
    </location>
</feature>
<comment type="caution">
    <text evidence="2">The sequence shown here is derived from an EMBL/GenBank/DDBJ whole genome shotgun (WGS) entry which is preliminary data.</text>
</comment>
<dbReference type="Proteomes" id="UP000574390">
    <property type="component" value="Unassembled WGS sequence"/>
</dbReference>
<accession>A0A7J6RM33</accession>
<organism evidence="2 3">
    <name type="scientific">Perkinsus olseni</name>
    <name type="common">Perkinsus atlanticus</name>
    <dbReference type="NCBI Taxonomy" id="32597"/>
    <lineage>
        <taxon>Eukaryota</taxon>
        <taxon>Sar</taxon>
        <taxon>Alveolata</taxon>
        <taxon>Perkinsozoa</taxon>
        <taxon>Perkinsea</taxon>
        <taxon>Perkinsida</taxon>
        <taxon>Perkinsidae</taxon>
        <taxon>Perkinsus</taxon>
    </lineage>
</organism>
<evidence type="ECO:0000313" key="2">
    <source>
        <dbReference type="EMBL" id="KAF4720800.1"/>
    </source>
</evidence>
<protein>
    <submittedName>
        <fullName evidence="2">Uncharacterized protein</fullName>
    </submittedName>
</protein>
<reference evidence="2 3" key="1">
    <citation type="submission" date="2020-04" db="EMBL/GenBank/DDBJ databases">
        <title>Perkinsus olseni comparative genomics.</title>
        <authorList>
            <person name="Bogema D.R."/>
        </authorList>
    </citation>
    <scope>NUCLEOTIDE SEQUENCE [LARGE SCALE GENOMIC DNA]</scope>
    <source>
        <strain evidence="2">ATCC PRA-205</strain>
    </source>
</reference>
<name>A0A7J6RM33_PEROL</name>
<dbReference type="AlphaFoldDB" id="A0A7J6RM33"/>
<evidence type="ECO:0000256" key="1">
    <source>
        <dbReference type="SAM" id="MobiDB-lite"/>
    </source>
</evidence>
<evidence type="ECO:0000313" key="3">
    <source>
        <dbReference type="Proteomes" id="UP000574390"/>
    </source>
</evidence>
<sequence>MSWGAVYLDIHRRRPGFPREDSISSDDESWEEWEESDEESEEEEQDGSVSCRDRSGDLSMEECPGKLDRLVGGNAASLAERNSPAMDGWDDAAPGASTAPFQ</sequence>
<proteinExistence type="predicted"/>
<dbReference type="EMBL" id="JABANM010021694">
    <property type="protein sequence ID" value="KAF4720800.1"/>
    <property type="molecule type" value="Genomic_DNA"/>
</dbReference>